<name>B2VC23_ERWT9</name>
<protein>
    <submittedName>
        <fullName evidence="1">Uncharacterized protein</fullName>
    </submittedName>
</protein>
<accession>B2VC23</accession>
<evidence type="ECO:0000313" key="1">
    <source>
        <dbReference type="EMBL" id="CAO97241.1"/>
    </source>
</evidence>
<evidence type="ECO:0000313" key="2">
    <source>
        <dbReference type="Proteomes" id="UP000001726"/>
    </source>
</evidence>
<dbReference type="EMBL" id="CU468135">
    <property type="protein sequence ID" value="CAO97241.1"/>
    <property type="molecule type" value="Genomic_DNA"/>
</dbReference>
<dbReference type="Proteomes" id="UP000001726">
    <property type="component" value="Chromosome"/>
</dbReference>
<proteinExistence type="predicted"/>
<reference evidence="1 2" key="1">
    <citation type="journal article" date="2008" name="Environ. Microbiol.">
        <title>The genome of Erwinia tasmaniensis strain Et1/99, a non-pathogenic bacterium in the genus Erwinia.</title>
        <authorList>
            <person name="Kube M."/>
            <person name="Migdoll A.M."/>
            <person name="Mueller I."/>
            <person name="Kuhl H."/>
            <person name="Beck A."/>
            <person name="Reinhardt R."/>
            <person name="Geider K."/>
        </authorList>
    </citation>
    <scope>NUCLEOTIDE SEQUENCE [LARGE SCALE GENOMIC DNA]</scope>
    <source>
        <strain evidence="2">DSM 17950 / CFBP 7177 / CIP 109463 / NCPPB 4357 / Et1/99</strain>
    </source>
</reference>
<sequence length="118" mass="13314">MVELYFRKTLHNLGIQKSNNLVSHIQKLSGRAPDHSSAKASKLALSFTIANLIIANEDFKKTHINLINSFSTWFVNGTTLYAKAQIAASAIKIPHTIKRCAKKTLKCFIFLLRRKCLK</sequence>
<dbReference type="KEGG" id="eta:ETA_21950"/>
<dbReference type="HOGENOM" id="CLU_2069505_0_0_6"/>
<keyword evidence="2" id="KW-1185">Reference proteome</keyword>
<dbReference type="AlphaFoldDB" id="B2VC23"/>
<dbReference type="RefSeq" id="WP_012441910.1">
    <property type="nucleotide sequence ID" value="NC_010694.1"/>
</dbReference>
<gene>
    <name evidence="1" type="ordered locus">ETA_21950</name>
</gene>
<organism evidence="1 2">
    <name type="scientific">Erwinia tasmaniensis (strain DSM 17950 / CFBP 7177 / CIP 109463 / NCPPB 4357 / Et1/99)</name>
    <dbReference type="NCBI Taxonomy" id="465817"/>
    <lineage>
        <taxon>Bacteria</taxon>
        <taxon>Pseudomonadati</taxon>
        <taxon>Pseudomonadota</taxon>
        <taxon>Gammaproteobacteria</taxon>
        <taxon>Enterobacterales</taxon>
        <taxon>Erwiniaceae</taxon>
        <taxon>Erwinia</taxon>
    </lineage>
</organism>